<name>A0ACB9JDG2_9ASTR</name>
<keyword evidence="2" id="KW-1185">Reference proteome</keyword>
<comment type="caution">
    <text evidence="1">The sequence shown here is derived from an EMBL/GenBank/DDBJ whole genome shotgun (WGS) entry which is preliminary data.</text>
</comment>
<reference evidence="2" key="1">
    <citation type="journal article" date="2022" name="Mol. Ecol. Resour.">
        <title>The genomes of chicory, endive, great burdock and yacon provide insights into Asteraceae palaeo-polyploidization history and plant inulin production.</title>
        <authorList>
            <person name="Fan W."/>
            <person name="Wang S."/>
            <person name="Wang H."/>
            <person name="Wang A."/>
            <person name="Jiang F."/>
            <person name="Liu H."/>
            <person name="Zhao H."/>
            <person name="Xu D."/>
            <person name="Zhang Y."/>
        </authorList>
    </citation>
    <scope>NUCLEOTIDE SEQUENCE [LARGE SCALE GENOMIC DNA]</scope>
    <source>
        <strain evidence="2">cv. Yunnan</strain>
    </source>
</reference>
<gene>
    <name evidence="1" type="ORF">L1987_12323</name>
</gene>
<proteinExistence type="predicted"/>
<sequence>MWGKNSSGQRGSSWFRSKDFIFSKIKVLRMPITYVFKGGAMRRDTPYKRFASRFFTWNLGFVYVIEIA</sequence>
<accession>A0ACB9JDG2</accession>
<protein>
    <submittedName>
        <fullName evidence="1">Uncharacterized protein</fullName>
    </submittedName>
</protein>
<reference evidence="1 2" key="2">
    <citation type="journal article" date="2022" name="Mol. Ecol. Resour.">
        <title>The genomes of chicory, endive, great burdock and yacon provide insights into Asteraceae paleo-polyploidization history and plant inulin production.</title>
        <authorList>
            <person name="Fan W."/>
            <person name="Wang S."/>
            <person name="Wang H."/>
            <person name="Wang A."/>
            <person name="Jiang F."/>
            <person name="Liu H."/>
            <person name="Zhao H."/>
            <person name="Xu D."/>
            <person name="Zhang Y."/>
        </authorList>
    </citation>
    <scope>NUCLEOTIDE SEQUENCE [LARGE SCALE GENOMIC DNA]</scope>
    <source>
        <strain evidence="2">cv. Yunnan</strain>
        <tissue evidence="1">Leaves</tissue>
    </source>
</reference>
<evidence type="ECO:0000313" key="1">
    <source>
        <dbReference type="EMBL" id="KAI3818514.1"/>
    </source>
</evidence>
<evidence type="ECO:0000313" key="2">
    <source>
        <dbReference type="Proteomes" id="UP001056120"/>
    </source>
</evidence>
<dbReference type="EMBL" id="CM042021">
    <property type="protein sequence ID" value="KAI3818514.1"/>
    <property type="molecule type" value="Genomic_DNA"/>
</dbReference>
<organism evidence="1 2">
    <name type="scientific">Smallanthus sonchifolius</name>
    <dbReference type="NCBI Taxonomy" id="185202"/>
    <lineage>
        <taxon>Eukaryota</taxon>
        <taxon>Viridiplantae</taxon>
        <taxon>Streptophyta</taxon>
        <taxon>Embryophyta</taxon>
        <taxon>Tracheophyta</taxon>
        <taxon>Spermatophyta</taxon>
        <taxon>Magnoliopsida</taxon>
        <taxon>eudicotyledons</taxon>
        <taxon>Gunneridae</taxon>
        <taxon>Pentapetalae</taxon>
        <taxon>asterids</taxon>
        <taxon>campanulids</taxon>
        <taxon>Asterales</taxon>
        <taxon>Asteraceae</taxon>
        <taxon>Asteroideae</taxon>
        <taxon>Heliantheae alliance</taxon>
        <taxon>Millerieae</taxon>
        <taxon>Smallanthus</taxon>
    </lineage>
</organism>
<dbReference type="Proteomes" id="UP001056120">
    <property type="component" value="Linkage Group LG04"/>
</dbReference>